<protein>
    <submittedName>
        <fullName evidence="1">Uncharacterized protein</fullName>
    </submittedName>
</protein>
<evidence type="ECO:0000313" key="2">
    <source>
        <dbReference type="Proteomes" id="UP001367508"/>
    </source>
</evidence>
<dbReference type="InterPro" id="IPR039349">
    <property type="entry name" value="PRIN2"/>
</dbReference>
<dbReference type="GO" id="GO:0010468">
    <property type="term" value="P:regulation of gene expression"/>
    <property type="evidence" value="ECO:0007669"/>
    <property type="project" value="InterPro"/>
</dbReference>
<dbReference type="PANTHER" id="PTHR35987">
    <property type="entry name" value="PROTEIN PLASTID REDOX INSENSITIVE 2, CHLOROPLASTIC-RELATED"/>
    <property type="match status" value="1"/>
</dbReference>
<proteinExistence type="predicted"/>
<evidence type="ECO:0000313" key="1">
    <source>
        <dbReference type="EMBL" id="KAK7362001.1"/>
    </source>
</evidence>
<reference evidence="1 2" key="1">
    <citation type="submission" date="2024-01" db="EMBL/GenBank/DDBJ databases">
        <title>The genomes of 5 underutilized Papilionoideae crops provide insights into root nodulation and disease resistanc.</title>
        <authorList>
            <person name="Jiang F."/>
        </authorList>
    </citation>
    <scope>NUCLEOTIDE SEQUENCE [LARGE SCALE GENOMIC DNA]</scope>
    <source>
        <strain evidence="1">LVBAO_FW01</strain>
        <tissue evidence="1">Leaves</tissue>
    </source>
</reference>
<dbReference type="AlphaFoldDB" id="A0AAN9R7G6"/>
<dbReference type="Proteomes" id="UP001367508">
    <property type="component" value="Unassembled WGS sequence"/>
</dbReference>
<comment type="caution">
    <text evidence="1">The sequence shown here is derived from an EMBL/GenBank/DDBJ whole genome shotgun (WGS) entry which is preliminary data.</text>
</comment>
<keyword evidence="2" id="KW-1185">Reference proteome</keyword>
<dbReference type="EMBL" id="JAYMYQ010000001">
    <property type="protein sequence ID" value="KAK7362001.1"/>
    <property type="molecule type" value="Genomic_DNA"/>
</dbReference>
<organism evidence="1 2">
    <name type="scientific">Canavalia gladiata</name>
    <name type="common">Sword bean</name>
    <name type="synonym">Dolichos gladiatus</name>
    <dbReference type="NCBI Taxonomy" id="3824"/>
    <lineage>
        <taxon>Eukaryota</taxon>
        <taxon>Viridiplantae</taxon>
        <taxon>Streptophyta</taxon>
        <taxon>Embryophyta</taxon>
        <taxon>Tracheophyta</taxon>
        <taxon>Spermatophyta</taxon>
        <taxon>Magnoliopsida</taxon>
        <taxon>eudicotyledons</taxon>
        <taxon>Gunneridae</taxon>
        <taxon>Pentapetalae</taxon>
        <taxon>rosids</taxon>
        <taxon>fabids</taxon>
        <taxon>Fabales</taxon>
        <taxon>Fabaceae</taxon>
        <taxon>Papilionoideae</taxon>
        <taxon>50 kb inversion clade</taxon>
        <taxon>NPAAA clade</taxon>
        <taxon>indigoferoid/millettioid clade</taxon>
        <taxon>Phaseoleae</taxon>
        <taxon>Canavalia</taxon>
    </lineage>
</organism>
<dbReference type="PANTHER" id="PTHR35987:SF3">
    <property type="entry name" value="PROTEIN PLASTID REDOX INSENSITIVE 2-LIKE ISOFORM X1"/>
    <property type="match status" value="1"/>
</dbReference>
<name>A0AAN9R7G6_CANGL</name>
<sequence length="212" mass="23787">MGWVGRTKDHYTKKGKQNGLLSLSHHRNQIPMLLFTSSPVSLSSFTPEITLSPAKTLIVHTPFLVMRHFRPLSLPLSSTPSLSTKPISRITFTCALTYSPTNQHVYPDPSPEFAESETEKFQIELFQKLSEDGDEFGDDVHAVVDVCAQIFNEFLHKEYGGPGTLLVEPFTDMLVALKKRKLPGAALAARASLLWAQNSVDKDWEVWYSKPK</sequence>
<accession>A0AAN9R7G6</accession>
<gene>
    <name evidence="1" type="ORF">VNO77_04098</name>
</gene>